<dbReference type="AlphaFoldDB" id="A0A443R839"/>
<evidence type="ECO:0000313" key="7">
    <source>
        <dbReference type="EMBL" id="RWS11441.1"/>
    </source>
</evidence>
<dbReference type="PANTHER" id="PTHR28599">
    <property type="entry name" value="SMALL INTEGRAL MEMBRANE PROTEIN 12"/>
    <property type="match status" value="1"/>
</dbReference>
<evidence type="ECO:0000256" key="5">
    <source>
        <dbReference type="ARBA" id="ARBA00023136"/>
    </source>
</evidence>
<protein>
    <recommendedName>
        <fullName evidence="9">Small integral membrane protein 12</fullName>
    </recommendedName>
</protein>
<feature type="transmembrane region" description="Helical" evidence="6">
    <location>
        <begin position="13"/>
        <end position="30"/>
    </location>
</feature>
<evidence type="ECO:0000256" key="2">
    <source>
        <dbReference type="ARBA" id="ARBA00007304"/>
    </source>
</evidence>
<dbReference type="EMBL" id="NCKU01001702">
    <property type="protein sequence ID" value="RWS11441.1"/>
    <property type="molecule type" value="Genomic_DNA"/>
</dbReference>
<accession>A0A443R839</accession>
<dbReference type="PANTHER" id="PTHR28599:SF1">
    <property type="entry name" value="SMALL INTEGRAL MEMBRANE PROTEIN 12"/>
    <property type="match status" value="1"/>
</dbReference>
<proteinExistence type="inferred from homology"/>
<dbReference type="Pfam" id="PF15990">
    <property type="entry name" value="UPF0767"/>
    <property type="match status" value="1"/>
</dbReference>
<keyword evidence="3 6" id="KW-0812">Transmembrane</keyword>
<reference evidence="7 8" key="1">
    <citation type="journal article" date="2018" name="Gigascience">
        <title>Genomes of trombidid mites reveal novel predicted allergens and laterally-transferred genes associated with secondary metabolism.</title>
        <authorList>
            <person name="Dong X."/>
            <person name="Chaisiri K."/>
            <person name="Xia D."/>
            <person name="Armstrong S.D."/>
            <person name="Fang Y."/>
            <person name="Donnelly M.J."/>
            <person name="Kadowaki T."/>
            <person name="McGarry J.W."/>
            <person name="Darby A.C."/>
            <person name="Makepeace B.L."/>
        </authorList>
    </citation>
    <scope>NUCLEOTIDE SEQUENCE [LARGE SCALE GENOMIC DNA]</scope>
    <source>
        <strain evidence="7">UoL-WK</strain>
    </source>
</reference>
<dbReference type="STRING" id="1965070.A0A443R839"/>
<evidence type="ECO:0000256" key="3">
    <source>
        <dbReference type="ARBA" id="ARBA00022692"/>
    </source>
</evidence>
<comment type="similarity">
    <text evidence="2">Belongs to the SMIM12 family.</text>
</comment>
<evidence type="ECO:0008006" key="9">
    <source>
        <dbReference type="Google" id="ProtNLM"/>
    </source>
</evidence>
<dbReference type="Proteomes" id="UP000285301">
    <property type="component" value="Unassembled WGS sequence"/>
</dbReference>
<keyword evidence="8" id="KW-1185">Reference proteome</keyword>
<dbReference type="GO" id="GO:0016020">
    <property type="term" value="C:membrane"/>
    <property type="evidence" value="ECO:0007669"/>
    <property type="project" value="UniProtKB-SubCell"/>
</dbReference>
<evidence type="ECO:0000256" key="4">
    <source>
        <dbReference type="ARBA" id="ARBA00022989"/>
    </source>
</evidence>
<sequence>MLPPIIMAVLRRYVPYVTLPFAIVVGAIGYKIESIVSDKQTPSPKVSVEETRVNRRLDELESGDPLKVASLKEKPFVPKNIFERNVSPSLQKSAPE</sequence>
<keyword evidence="4 6" id="KW-1133">Transmembrane helix</keyword>
<evidence type="ECO:0000313" key="8">
    <source>
        <dbReference type="Proteomes" id="UP000285301"/>
    </source>
</evidence>
<dbReference type="OrthoDB" id="10052506at2759"/>
<name>A0A443R839_9ACAR</name>
<dbReference type="InterPro" id="IPR031933">
    <property type="entry name" value="UPF0767"/>
</dbReference>
<evidence type="ECO:0000256" key="6">
    <source>
        <dbReference type="SAM" id="Phobius"/>
    </source>
</evidence>
<keyword evidence="5 6" id="KW-0472">Membrane</keyword>
<comment type="caution">
    <text evidence="7">The sequence shown here is derived from an EMBL/GenBank/DDBJ whole genome shotgun (WGS) entry which is preliminary data.</text>
</comment>
<organism evidence="7 8">
    <name type="scientific">Dinothrombium tinctorium</name>
    <dbReference type="NCBI Taxonomy" id="1965070"/>
    <lineage>
        <taxon>Eukaryota</taxon>
        <taxon>Metazoa</taxon>
        <taxon>Ecdysozoa</taxon>
        <taxon>Arthropoda</taxon>
        <taxon>Chelicerata</taxon>
        <taxon>Arachnida</taxon>
        <taxon>Acari</taxon>
        <taxon>Acariformes</taxon>
        <taxon>Trombidiformes</taxon>
        <taxon>Prostigmata</taxon>
        <taxon>Anystina</taxon>
        <taxon>Parasitengona</taxon>
        <taxon>Trombidioidea</taxon>
        <taxon>Trombidiidae</taxon>
        <taxon>Dinothrombium</taxon>
    </lineage>
</organism>
<gene>
    <name evidence="7" type="ORF">B4U79_13868</name>
</gene>
<comment type="subcellular location">
    <subcellularLocation>
        <location evidence="1">Membrane</location>
        <topology evidence="1">Single-pass membrane protein</topology>
    </subcellularLocation>
</comment>
<evidence type="ECO:0000256" key="1">
    <source>
        <dbReference type="ARBA" id="ARBA00004167"/>
    </source>
</evidence>